<name>D5QB71_NOVHA</name>
<gene>
    <name evidence="2" type="ORF">GXY_01811</name>
</gene>
<reference evidence="2 3" key="1">
    <citation type="journal article" date="2010" name="J. Bacteriol.">
        <title>Genome sequence of a cellulose-producing bacterium, Gluconacetobacter hansenii ATCC 23769.</title>
        <authorList>
            <person name="Iyer P.R."/>
            <person name="Geib S.M."/>
            <person name="Catchmark J."/>
            <person name="Kao T.H."/>
            <person name="Tien M."/>
        </authorList>
    </citation>
    <scope>NUCLEOTIDE SEQUENCE [LARGE SCALE GENOMIC DNA]</scope>
    <source>
        <strain evidence="2 3">ATCC 23769</strain>
    </source>
</reference>
<proteinExistence type="predicted"/>
<accession>D5QB71</accession>
<evidence type="ECO:0000256" key="1">
    <source>
        <dbReference type="SAM" id="MobiDB-lite"/>
    </source>
</evidence>
<sequence length="67" mass="6722">MLVHADRARTGGPAGASDAPPLDGILSGGILSGSIRSNVTGPSANIRAWRTRTRASSTSNRSSCTGA</sequence>
<feature type="region of interest" description="Disordered" evidence="1">
    <location>
        <begin position="1"/>
        <end position="23"/>
    </location>
</feature>
<comment type="caution">
    <text evidence="2">The sequence shown here is derived from an EMBL/GenBank/DDBJ whole genome shotgun (WGS) entry which is preliminary data.</text>
</comment>
<dbReference type="AlphaFoldDB" id="D5QB71"/>
<evidence type="ECO:0000313" key="2">
    <source>
        <dbReference type="EMBL" id="EFG85557.1"/>
    </source>
</evidence>
<feature type="compositionally biased region" description="Low complexity" evidence="1">
    <location>
        <begin position="54"/>
        <end position="67"/>
    </location>
</feature>
<protein>
    <submittedName>
        <fullName evidence="2">Uncharacterized protein</fullName>
    </submittedName>
</protein>
<feature type="region of interest" description="Disordered" evidence="1">
    <location>
        <begin position="46"/>
        <end position="67"/>
    </location>
</feature>
<evidence type="ECO:0000313" key="3">
    <source>
        <dbReference type="Proteomes" id="UP000006468"/>
    </source>
</evidence>
<dbReference type="HOGENOM" id="CLU_2806840_0_0_5"/>
<dbReference type="EMBL" id="ADTV01000004">
    <property type="protein sequence ID" value="EFG85557.1"/>
    <property type="molecule type" value="Genomic_DNA"/>
</dbReference>
<organism evidence="2 3">
    <name type="scientific">Novacetimonas hansenii ATCC 23769</name>
    <dbReference type="NCBI Taxonomy" id="714995"/>
    <lineage>
        <taxon>Bacteria</taxon>
        <taxon>Pseudomonadati</taxon>
        <taxon>Pseudomonadota</taxon>
        <taxon>Alphaproteobacteria</taxon>
        <taxon>Acetobacterales</taxon>
        <taxon>Acetobacteraceae</taxon>
        <taxon>Novacetimonas</taxon>
    </lineage>
</organism>
<dbReference type="Proteomes" id="UP000006468">
    <property type="component" value="Chromosome"/>
</dbReference>